<dbReference type="STRING" id="264951.A0A443I2H7"/>
<keyword evidence="4" id="KW-1185">Reference proteome</keyword>
<dbReference type="GO" id="GO:0004519">
    <property type="term" value="F:endonuclease activity"/>
    <property type="evidence" value="ECO:0007669"/>
    <property type="project" value="UniProtKB-KW"/>
</dbReference>
<dbReference type="InterPro" id="IPR057203">
    <property type="entry name" value="DUF7881"/>
</dbReference>
<protein>
    <submittedName>
        <fullName evidence="3">HNH endonuclease-domain-containing protein</fullName>
    </submittedName>
</protein>
<accession>A0A443I2H7</accession>
<evidence type="ECO:0000313" key="4">
    <source>
        <dbReference type="Proteomes" id="UP000283841"/>
    </source>
</evidence>
<sequence>MSNDRTAWRNVFIYDGSTGTSLGGVRQNGSITEAVFLWMLTYVLIPSNHALRVISRTTQQPLFPTNSPLRTGDYDVYSAAGNFTLTDEVPASRIISHSVSGREESFRDDVRKRDQGCVLSGTKNTMASFGQWRGFEAAHIFPLEKELLWIKEDCQRWITDIDDERDTKINSPQNGLLLRADIHSLFDDYLVSVNPDDNYRITAFNTDWAGLDGRILDPACRDPAHPHRACDELLRWHFRQAVLANMKGPGEPIFEHDFPPGTDMVGEIREGPKAQERFELELASRLYGHTTD</sequence>
<keyword evidence="3" id="KW-0378">Hydrolase</keyword>
<dbReference type="Pfam" id="PF25324">
    <property type="entry name" value="DUF7881"/>
    <property type="match status" value="1"/>
</dbReference>
<proteinExistence type="predicted"/>
<evidence type="ECO:0000259" key="2">
    <source>
        <dbReference type="Pfam" id="PF25324"/>
    </source>
</evidence>
<feature type="domain" description="DUF7881" evidence="2">
    <location>
        <begin position="8"/>
        <end position="79"/>
    </location>
</feature>
<dbReference type="AlphaFoldDB" id="A0A443I2H7"/>
<name>A0A443I2H7_BYSSP</name>
<evidence type="ECO:0000259" key="1">
    <source>
        <dbReference type="Pfam" id="PF13391"/>
    </source>
</evidence>
<dbReference type="EMBL" id="RCNU01000002">
    <property type="protein sequence ID" value="RWQ98270.1"/>
    <property type="molecule type" value="Genomic_DNA"/>
</dbReference>
<organism evidence="3 4">
    <name type="scientific">Byssochlamys spectabilis</name>
    <name type="common">Paecilomyces variotii</name>
    <dbReference type="NCBI Taxonomy" id="264951"/>
    <lineage>
        <taxon>Eukaryota</taxon>
        <taxon>Fungi</taxon>
        <taxon>Dikarya</taxon>
        <taxon>Ascomycota</taxon>
        <taxon>Pezizomycotina</taxon>
        <taxon>Eurotiomycetes</taxon>
        <taxon>Eurotiomycetidae</taxon>
        <taxon>Eurotiales</taxon>
        <taxon>Thermoascaceae</taxon>
        <taxon>Paecilomyces</taxon>
    </lineage>
</organism>
<keyword evidence="3" id="KW-0540">Nuclease</keyword>
<dbReference type="InterPro" id="IPR003615">
    <property type="entry name" value="HNH_nuc"/>
</dbReference>
<gene>
    <name evidence="3" type="ORF">C8Q69DRAFT_165237</name>
</gene>
<dbReference type="RefSeq" id="XP_028487915.1">
    <property type="nucleotide sequence ID" value="XM_028625713.1"/>
</dbReference>
<comment type="caution">
    <text evidence="3">The sequence shown here is derived from an EMBL/GenBank/DDBJ whole genome shotgun (WGS) entry which is preliminary data.</text>
</comment>
<dbReference type="GeneID" id="39594990"/>
<feature type="domain" description="HNH nuclease" evidence="1">
    <location>
        <begin position="117"/>
        <end position="194"/>
    </location>
</feature>
<evidence type="ECO:0000313" key="3">
    <source>
        <dbReference type="EMBL" id="RWQ98270.1"/>
    </source>
</evidence>
<dbReference type="VEuPathDB" id="FungiDB:C8Q69DRAFT_165237"/>
<keyword evidence="3" id="KW-0255">Endonuclease</keyword>
<reference evidence="3 4" key="1">
    <citation type="journal article" date="2018" name="Front. Microbiol.">
        <title>Genomic and genetic insights into a cosmopolitan fungus, Paecilomyces variotii (Eurotiales).</title>
        <authorList>
            <person name="Urquhart A.S."/>
            <person name="Mondo S.J."/>
            <person name="Makela M.R."/>
            <person name="Hane J.K."/>
            <person name="Wiebenga A."/>
            <person name="He G."/>
            <person name="Mihaltcheva S."/>
            <person name="Pangilinan J."/>
            <person name="Lipzen A."/>
            <person name="Barry K."/>
            <person name="de Vries R.P."/>
            <person name="Grigoriev I.V."/>
            <person name="Idnurm A."/>
        </authorList>
    </citation>
    <scope>NUCLEOTIDE SEQUENCE [LARGE SCALE GENOMIC DNA]</scope>
    <source>
        <strain evidence="3 4">CBS 101075</strain>
    </source>
</reference>
<dbReference type="Proteomes" id="UP000283841">
    <property type="component" value="Unassembled WGS sequence"/>
</dbReference>
<dbReference type="Pfam" id="PF13391">
    <property type="entry name" value="HNH_2"/>
    <property type="match status" value="1"/>
</dbReference>